<name>A0A7R9F5T4_9NEOP</name>
<feature type="compositionally biased region" description="Polar residues" evidence="1">
    <location>
        <begin position="257"/>
        <end position="267"/>
    </location>
</feature>
<dbReference type="AlphaFoldDB" id="A0A7R9F5T4"/>
<proteinExistence type="predicted"/>
<evidence type="ECO:0000313" key="3">
    <source>
        <dbReference type="EMBL" id="CAD7447482.1"/>
    </source>
</evidence>
<gene>
    <name evidence="3" type="ORF">TBIB3V08_LOCUS9795</name>
</gene>
<dbReference type="Pfam" id="PF14223">
    <property type="entry name" value="Retrotran_gag_2"/>
    <property type="match status" value="1"/>
</dbReference>
<dbReference type="EMBL" id="OD568935">
    <property type="protein sequence ID" value="CAD7447482.1"/>
    <property type="molecule type" value="Genomic_DNA"/>
</dbReference>
<organism evidence="3">
    <name type="scientific">Timema bartmani</name>
    <dbReference type="NCBI Taxonomy" id="61472"/>
    <lineage>
        <taxon>Eukaryota</taxon>
        <taxon>Metazoa</taxon>
        <taxon>Ecdysozoa</taxon>
        <taxon>Arthropoda</taxon>
        <taxon>Hexapoda</taxon>
        <taxon>Insecta</taxon>
        <taxon>Pterygota</taxon>
        <taxon>Neoptera</taxon>
        <taxon>Polyneoptera</taxon>
        <taxon>Phasmatodea</taxon>
        <taxon>Timematodea</taxon>
        <taxon>Timematoidea</taxon>
        <taxon>Timematidae</taxon>
        <taxon>Timema</taxon>
    </lineage>
</organism>
<sequence length="538" mass="60028">MEIILHVEKIINIINGNKEKTATTEVEEVKTWNDGNEKGMLIISTGLEYSHLQTVIACETAAQMWNHLNNVHEQRSSVNKVSLKQQLFSYRMIPNDSIAQHISTIESMALSSVDVGEVVSDVDNIAKTLESLPTSFSAFISSWNSYAEVMQTFENLTREEKRLMQNDDVTTAFAALNVPHAEYKNVSASGCETVWLADTAASKHMAYHKEWFSVLNPIDSLSVVKIRDNSYVQAEGIGSVELLALNDEPKEQEVKESVTTSENNTKQGAEDGASRCSAMSELQATVEFCVELYKFYNVDLFQRGLGDVLGIYRCNNNILHCFTNNGPRLGDVLSISRRNNNILHCFTNNGARLGDVLSTSRRSNNILHYFTNNGPRLGDVLSTSRCNNNILHYFTNNGPRLGDVLGVINNILHCFTNNGPRLGDVLGISRRSNNILHCFTNNGPRLGDVLGISRRSNNILHCFTNNGPRLGDVLGISRRSNNILHCFTNNGPRLGVGKRYLKGTRLVAFSDDLIVVEGQVRRQLETRYLKVQMPGVKR</sequence>
<reference evidence="3" key="1">
    <citation type="submission" date="2020-11" db="EMBL/GenBank/DDBJ databases">
        <authorList>
            <person name="Tran Van P."/>
        </authorList>
    </citation>
    <scope>NUCLEOTIDE SEQUENCE</scope>
</reference>
<evidence type="ECO:0000256" key="1">
    <source>
        <dbReference type="SAM" id="MobiDB-lite"/>
    </source>
</evidence>
<evidence type="ECO:0000259" key="2">
    <source>
        <dbReference type="Pfam" id="PF22936"/>
    </source>
</evidence>
<dbReference type="Pfam" id="PF22936">
    <property type="entry name" value="Pol_BBD"/>
    <property type="match status" value="1"/>
</dbReference>
<accession>A0A7R9F5T4</accession>
<feature type="region of interest" description="Disordered" evidence="1">
    <location>
        <begin position="251"/>
        <end position="272"/>
    </location>
</feature>
<protein>
    <recommendedName>
        <fullName evidence="2">Retrovirus-related Pol polyprotein from transposon TNT 1-94-like beta-barrel domain-containing protein</fullName>
    </recommendedName>
</protein>
<feature type="domain" description="Retrovirus-related Pol polyprotein from transposon TNT 1-94-like beta-barrel" evidence="2">
    <location>
        <begin position="195"/>
        <end position="247"/>
    </location>
</feature>
<dbReference type="InterPro" id="IPR054722">
    <property type="entry name" value="PolX-like_BBD"/>
</dbReference>